<dbReference type="VEuPathDB" id="FungiDB:HMPREF1541_05875"/>
<dbReference type="RefSeq" id="XP_008718434.1">
    <property type="nucleotide sequence ID" value="XM_008720212.1"/>
</dbReference>
<reference evidence="4 5" key="1">
    <citation type="submission" date="2013-03" db="EMBL/GenBank/DDBJ databases">
        <title>The Genome Sequence of Phialophora europaea CBS 101466.</title>
        <authorList>
            <consortium name="The Broad Institute Genomics Platform"/>
            <person name="Cuomo C."/>
            <person name="de Hoog S."/>
            <person name="Gorbushina A."/>
            <person name="Walker B."/>
            <person name="Young S.K."/>
            <person name="Zeng Q."/>
            <person name="Gargeya S."/>
            <person name="Fitzgerald M."/>
            <person name="Haas B."/>
            <person name="Abouelleil A."/>
            <person name="Allen A.W."/>
            <person name="Alvarado L."/>
            <person name="Arachchi H.M."/>
            <person name="Berlin A.M."/>
            <person name="Chapman S.B."/>
            <person name="Gainer-Dewar J."/>
            <person name="Goldberg J."/>
            <person name="Griggs A."/>
            <person name="Gujja S."/>
            <person name="Hansen M."/>
            <person name="Howarth C."/>
            <person name="Imamovic A."/>
            <person name="Ireland A."/>
            <person name="Larimer J."/>
            <person name="McCowan C."/>
            <person name="Murphy C."/>
            <person name="Pearson M."/>
            <person name="Poon T.W."/>
            <person name="Priest M."/>
            <person name="Roberts A."/>
            <person name="Saif S."/>
            <person name="Shea T."/>
            <person name="Sisk P."/>
            <person name="Sykes S."/>
            <person name="Wortman J."/>
            <person name="Nusbaum C."/>
            <person name="Birren B."/>
        </authorList>
    </citation>
    <scope>NUCLEOTIDE SEQUENCE [LARGE SCALE GENOMIC DNA]</scope>
    <source>
        <strain evidence="4 5">CBS 101466</strain>
    </source>
</reference>
<evidence type="ECO:0000256" key="3">
    <source>
        <dbReference type="SAM" id="SignalP"/>
    </source>
</evidence>
<keyword evidence="2" id="KW-0472">Membrane</keyword>
<dbReference type="AlphaFoldDB" id="W2RVB1"/>
<feature type="compositionally biased region" description="Basic and acidic residues" evidence="1">
    <location>
        <begin position="377"/>
        <end position="395"/>
    </location>
</feature>
<evidence type="ECO:0000313" key="5">
    <source>
        <dbReference type="Proteomes" id="UP000030752"/>
    </source>
</evidence>
<feature type="region of interest" description="Disordered" evidence="1">
    <location>
        <begin position="359"/>
        <end position="395"/>
    </location>
</feature>
<keyword evidence="2" id="KW-1133">Transmembrane helix</keyword>
<dbReference type="OrthoDB" id="3649267at2759"/>
<gene>
    <name evidence="4" type="ORF">HMPREF1541_05875</name>
</gene>
<keyword evidence="3" id="KW-0732">Signal</keyword>
<keyword evidence="5" id="KW-1185">Reference proteome</keyword>
<evidence type="ECO:0000313" key="4">
    <source>
        <dbReference type="EMBL" id="ETN39649.1"/>
    </source>
</evidence>
<sequence length="441" mass="47336">MRWLPLACWGLSFNLAAAQTQSQGDAEADSQGVCRELVESGNATGSSGTVDNGVGVWRVSVQSNYSANSLTPLENVTEEESFGAVASLWLDPSPSIDLNWVQSFSACAFVFRYLPENTIRRGQDDDGSCEQTLSRKCVQQLSERAEETAYWLVANPTVGPFSNLTPPILSPICQQISNAFGQPGSSHYPMPPACRPLFQYSEEQTELHIDTHLLTDNTTKPTNCSLYQTSEQRPASVLNGYNSPPGLSYTDASPPAEAYDELVHRVWPVLTVLFPPANNSRQASIVAASSSMSCLRANNIAQGSRVPPPLPDADPVNWPGPLSKAEIAGIVVGTVVGVALLAGLAWWFWRTRNRQRKCVAGGGGGLSSDTDSQKALGDGKDSSHLKAGGERFEMDSKQMDAYSSAKVEEMPACEPAAGELQGSTVPAQEMMGSVPMVEKKS</sequence>
<proteinExistence type="predicted"/>
<dbReference type="Proteomes" id="UP000030752">
    <property type="component" value="Unassembled WGS sequence"/>
</dbReference>
<name>W2RVB1_CYPE1</name>
<feature type="signal peptide" evidence="3">
    <location>
        <begin position="1"/>
        <end position="18"/>
    </location>
</feature>
<dbReference type="InParanoid" id="W2RVB1"/>
<organism evidence="4 5">
    <name type="scientific">Cyphellophora europaea (strain CBS 101466)</name>
    <name type="common">Phialophora europaea</name>
    <dbReference type="NCBI Taxonomy" id="1220924"/>
    <lineage>
        <taxon>Eukaryota</taxon>
        <taxon>Fungi</taxon>
        <taxon>Dikarya</taxon>
        <taxon>Ascomycota</taxon>
        <taxon>Pezizomycotina</taxon>
        <taxon>Eurotiomycetes</taxon>
        <taxon>Chaetothyriomycetidae</taxon>
        <taxon>Chaetothyriales</taxon>
        <taxon>Cyphellophoraceae</taxon>
        <taxon>Cyphellophora</taxon>
    </lineage>
</organism>
<evidence type="ECO:0000256" key="2">
    <source>
        <dbReference type="SAM" id="Phobius"/>
    </source>
</evidence>
<evidence type="ECO:0000256" key="1">
    <source>
        <dbReference type="SAM" id="MobiDB-lite"/>
    </source>
</evidence>
<dbReference type="eggNOG" id="ENOG502TII9">
    <property type="taxonomic scope" value="Eukaryota"/>
</dbReference>
<feature type="chain" id="PRO_5004823821" evidence="3">
    <location>
        <begin position="19"/>
        <end position="441"/>
    </location>
</feature>
<accession>W2RVB1</accession>
<dbReference type="GeneID" id="19973214"/>
<dbReference type="STRING" id="1220924.W2RVB1"/>
<feature type="transmembrane region" description="Helical" evidence="2">
    <location>
        <begin position="327"/>
        <end position="349"/>
    </location>
</feature>
<dbReference type="EMBL" id="KB822721">
    <property type="protein sequence ID" value="ETN39649.1"/>
    <property type="molecule type" value="Genomic_DNA"/>
</dbReference>
<protein>
    <submittedName>
        <fullName evidence="4">Uncharacterized protein</fullName>
    </submittedName>
</protein>
<keyword evidence="2" id="KW-0812">Transmembrane</keyword>
<dbReference type="HOGENOM" id="CLU_621143_0_0_1"/>